<proteinExistence type="predicted"/>
<evidence type="ECO:0000313" key="2">
    <source>
        <dbReference type="Proteomes" id="UP000658382"/>
    </source>
</evidence>
<dbReference type="Proteomes" id="UP000658382">
    <property type="component" value="Unassembled WGS sequence"/>
</dbReference>
<gene>
    <name evidence="1" type="ORF">GCM10007063_35010</name>
</gene>
<protein>
    <submittedName>
        <fullName evidence="1">Uncharacterized protein</fullName>
    </submittedName>
</protein>
<dbReference type="EMBL" id="BMNQ01000111">
    <property type="protein sequence ID" value="GGK09535.1"/>
    <property type="molecule type" value="Genomic_DNA"/>
</dbReference>
<reference evidence="1" key="2">
    <citation type="submission" date="2020-09" db="EMBL/GenBank/DDBJ databases">
        <authorList>
            <person name="Sun Q."/>
            <person name="Ohkuma M."/>
        </authorList>
    </citation>
    <scope>NUCLEOTIDE SEQUENCE</scope>
    <source>
        <strain evidence="1">JCM 12580</strain>
    </source>
</reference>
<accession>A0A917Q3D6</accession>
<reference evidence="1" key="1">
    <citation type="journal article" date="2014" name="Int. J. Syst. Evol. Microbiol.">
        <title>Complete genome sequence of Corynebacterium casei LMG S-19264T (=DSM 44701T), isolated from a smear-ripened cheese.</title>
        <authorList>
            <consortium name="US DOE Joint Genome Institute (JGI-PGF)"/>
            <person name="Walter F."/>
            <person name="Albersmeier A."/>
            <person name="Kalinowski J."/>
            <person name="Ruckert C."/>
        </authorList>
    </citation>
    <scope>NUCLEOTIDE SEQUENCE</scope>
    <source>
        <strain evidence="1">JCM 12580</strain>
    </source>
</reference>
<organism evidence="1 2">
    <name type="scientific">Lentibacillus kapialis</name>
    <dbReference type="NCBI Taxonomy" id="340214"/>
    <lineage>
        <taxon>Bacteria</taxon>
        <taxon>Bacillati</taxon>
        <taxon>Bacillota</taxon>
        <taxon>Bacilli</taxon>
        <taxon>Bacillales</taxon>
        <taxon>Bacillaceae</taxon>
        <taxon>Lentibacillus</taxon>
    </lineage>
</organism>
<evidence type="ECO:0000313" key="1">
    <source>
        <dbReference type="EMBL" id="GGK09535.1"/>
    </source>
</evidence>
<sequence>MDFPAGGVIGDRSYFVRETDHEEIVIGVDDDTGASIRIIYYSNHLPEYLGEDLNRFKKRIGYDGDFKKLEQNHQSLYYTALKSNISLDYAGYILHEKGMGGIEVVYEIDCRDEKEQVCEENQQRYEEKALEWMKSIQFVNEERK</sequence>
<dbReference type="AlphaFoldDB" id="A0A917Q3D6"/>
<keyword evidence="2" id="KW-1185">Reference proteome</keyword>
<comment type="caution">
    <text evidence="1">The sequence shown here is derived from an EMBL/GenBank/DDBJ whole genome shotgun (WGS) entry which is preliminary data.</text>
</comment>
<name>A0A917Q3D6_9BACI</name>
<dbReference type="RefSeq" id="WP_188634409.1">
    <property type="nucleotide sequence ID" value="NZ_BMNQ01000111.1"/>
</dbReference>